<dbReference type="Pfam" id="PF00005">
    <property type="entry name" value="ABC_tran"/>
    <property type="match status" value="1"/>
</dbReference>
<evidence type="ECO:0000259" key="8">
    <source>
        <dbReference type="PROSITE" id="PS50893"/>
    </source>
</evidence>
<evidence type="ECO:0000259" key="9">
    <source>
        <dbReference type="PROSITE" id="PS51012"/>
    </source>
</evidence>
<gene>
    <name evidence="10" type="ORF">RI129_012697</name>
</gene>
<dbReference type="InterPro" id="IPR017871">
    <property type="entry name" value="ABC_transporter-like_CS"/>
</dbReference>
<keyword evidence="11" id="KW-1185">Reference proteome</keyword>
<keyword evidence="2 7" id="KW-0812">Transmembrane</keyword>
<comment type="subcellular location">
    <subcellularLocation>
        <location evidence="1">Membrane</location>
        <topology evidence="1">Multi-pass membrane protein</topology>
    </subcellularLocation>
</comment>
<dbReference type="CDD" id="cd03230">
    <property type="entry name" value="ABC_DR_subfamily_A"/>
    <property type="match status" value="1"/>
</dbReference>
<dbReference type="PROSITE" id="PS50893">
    <property type="entry name" value="ABC_TRANSPORTER_2"/>
    <property type="match status" value="1"/>
</dbReference>
<dbReference type="PANTHER" id="PTHR43038">
    <property type="entry name" value="ATP-BINDING CASSETTE, SUB-FAMILY H, MEMBER 1"/>
    <property type="match status" value="1"/>
</dbReference>
<proteinExistence type="predicted"/>
<feature type="transmembrane region" description="Helical" evidence="7">
    <location>
        <begin position="599"/>
        <end position="621"/>
    </location>
</feature>
<keyword evidence="5 7" id="KW-1133">Transmembrane helix</keyword>
<feature type="transmembrane region" description="Helical" evidence="7">
    <location>
        <begin position="474"/>
        <end position="501"/>
    </location>
</feature>
<dbReference type="InterPro" id="IPR047817">
    <property type="entry name" value="ABC2_TM_bact-type"/>
</dbReference>
<feature type="domain" description="ABC transporter" evidence="8">
    <location>
        <begin position="1"/>
        <end position="208"/>
    </location>
</feature>
<evidence type="ECO:0000256" key="1">
    <source>
        <dbReference type="ARBA" id="ARBA00004141"/>
    </source>
</evidence>
<evidence type="ECO:0000313" key="10">
    <source>
        <dbReference type="EMBL" id="KAK5638402.1"/>
    </source>
</evidence>
<dbReference type="InterPro" id="IPR027417">
    <property type="entry name" value="P-loop_NTPase"/>
</dbReference>
<accession>A0AAN7ZCB3</accession>
<dbReference type="GO" id="GO:0016887">
    <property type="term" value="F:ATP hydrolysis activity"/>
    <property type="evidence" value="ECO:0007669"/>
    <property type="project" value="InterPro"/>
</dbReference>
<dbReference type="Pfam" id="PF12698">
    <property type="entry name" value="ABC2_membrane_3"/>
    <property type="match status" value="1"/>
</dbReference>
<dbReference type="InterPro" id="IPR003593">
    <property type="entry name" value="AAA+_ATPase"/>
</dbReference>
<evidence type="ECO:0000256" key="4">
    <source>
        <dbReference type="ARBA" id="ARBA00022840"/>
    </source>
</evidence>
<dbReference type="InterPro" id="IPR013525">
    <property type="entry name" value="ABC2_TM"/>
</dbReference>
<comment type="caution">
    <text evidence="10">The sequence shown here is derived from an EMBL/GenBank/DDBJ whole genome shotgun (WGS) entry which is preliminary data.</text>
</comment>
<sequence>MAVPKGTIYGLLGASGCGKTTLLDCLNGRKWLNSGDIYVLGQKVPETQNETRIGYMPQETALYRDLTVEETFRFFGRIIGMDYSKIRERTEYLVNLLMIPQQHQEVKNMSGGQKRRVSLAVALLHEPELLILDEPTVGADSIVRQQIWSHFLKLTKNGNVTILITTHYIEETLQANTVGFMRAGYLMVEESPKELLRLHQLSTLEEVFLKLSVFQNQNTLERTSKESWTLKSNHMSALILKNFTWMLKNWSTPLIAIIIPIMLISIFCVGIGHNPVNFPISVVNLEVDPEQCHKYPVNCGSEQLSCTFLRNLAQRKLRFYETEHDAISSVQIGESYASLTIKSNYSNALRARVKDWYGVSPYEIELSTIDVFRDLSNKQIAIYTQVMLYETLEEFLYEYLESCGIPQEAVRVPITWDPLYGWMNTDFTDTIAPGFLLSAIFLISIFFTALAMHGEQNGVIVERLLVSGINRIELVVSHIITDSTIVIFQTFLFMLFAFWIFGMTMKGSVLLTSMLLLLTGFSGICFGMFVSCLSTSEIAVTLISVCTTFCTIFTSGIIWPIEGLHWLIKPFSPLLPLTEPTKSLKNILHRNWNLLRPEVFIGFFSITLWALIFLLCSFIVIKIKRL</sequence>
<dbReference type="Proteomes" id="UP001329430">
    <property type="component" value="Chromosome 10"/>
</dbReference>
<feature type="transmembrane region" description="Helical" evidence="7">
    <location>
        <begin position="431"/>
        <end position="453"/>
    </location>
</feature>
<evidence type="ECO:0000256" key="2">
    <source>
        <dbReference type="ARBA" id="ARBA00022692"/>
    </source>
</evidence>
<dbReference type="SMART" id="SM00382">
    <property type="entry name" value="AAA"/>
    <property type="match status" value="1"/>
</dbReference>
<protein>
    <recommendedName>
        <fullName evidence="12">ABC transporter domain-containing protein</fullName>
    </recommendedName>
</protein>
<name>A0AAN7ZCB3_9COLE</name>
<keyword evidence="6 7" id="KW-0472">Membrane</keyword>
<dbReference type="AlphaFoldDB" id="A0AAN7ZCB3"/>
<evidence type="ECO:0000256" key="6">
    <source>
        <dbReference type="ARBA" id="ARBA00023136"/>
    </source>
</evidence>
<keyword evidence="4" id="KW-0067">ATP-binding</keyword>
<dbReference type="PANTHER" id="PTHR43038:SF3">
    <property type="entry name" value="ABC TRANSPORTER G FAMILY MEMBER 20 ISOFORM X1"/>
    <property type="match status" value="1"/>
</dbReference>
<dbReference type="GO" id="GO:0005524">
    <property type="term" value="F:ATP binding"/>
    <property type="evidence" value="ECO:0007669"/>
    <property type="project" value="UniProtKB-KW"/>
</dbReference>
<dbReference type="PROSITE" id="PS51012">
    <property type="entry name" value="ABC_TM2"/>
    <property type="match status" value="1"/>
</dbReference>
<feature type="domain" description="ABC transmembrane type-2" evidence="9">
    <location>
        <begin position="381"/>
        <end position="624"/>
    </location>
</feature>
<evidence type="ECO:0000256" key="5">
    <source>
        <dbReference type="ARBA" id="ARBA00022989"/>
    </source>
</evidence>
<evidence type="ECO:0008006" key="12">
    <source>
        <dbReference type="Google" id="ProtNLM"/>
    </source>
</evidence>
<dbReference type="GO" id="GO:0140359">
    <property type="term" value="F:ABC-type transporter activity"/>
    <property type="evidence" value="ECO:0007669"/>
    <property type="project" value="InterPro"/>
</dbReference>
<feature type="transmembrane region" description="Helical" evidence="7">
    <location>
        <begin position="538"/>
        <end position="561"/>
    </location>
</feature>
<evidence type="ECO:0000256" key="7">
    <source>
        <dbReference type="SAM" id="Phobius"/>
    </source>
</evidence>
<reference evidence="10 11" key="1">
    <citation type="journal article" date="2024" name="Insects">
        <title>An Improved Chromosome-Level Genome Assembly of the Firefly Pyrocoelia pectoralis.</title>
        <authorList>
            <person name="Fu X."/>
            <person name="Meyer-Rochow V.B."/>
            <person name="Ballantyne L."/>
            <person name="Zhu X."/>
        </authorList>
    </citation>
    <scope>NUCLEOTIDE SEQUENCE [LARGE SCALE GENOMIC DNA]</scope>
    <source>
        <strain evidence="10">XCY_ONT2</strain>
    </source>
</reference>
<evidence type="ECO:0000256" key="3">
    <source>
        <dbReference type="ARBA" id="ARBA00022741"/>
    </source>
</evidence>
<dbReference type="InterPro" id="IPR003439">
    <property type="entry name" value="ABC_transporter-like_ATP-bd"/>
</dbReference>
<dbReference type="PROSITE" id="PS51257">
    <property type="entry name" value="PROKAR_LIPOPROTEIN"/>
    <property type="match status" value="1"/>
</dbReference>
<dbReference type="PROSITE" id="PS00211">
    <property type="entry name" value="ABC_TRANSPORTER_1"/>
    <property type="match status" value="1"/>
</dbReference>
<dbReference type="EMBL" id="JAVRBK010000010">
    <property type="protein sequence ID" value="KAK5638402.1"/>
    <property type="molecule type" value="Genomic_DNA"/>
</dbReference>
<evidence type="ECO:0000313" key="11">
    <source>
        <dbReference type="Proteomes" id="UP001329430"/>
    </source>
</evidence>
<dbReference type="GO" id="GO:0016020">
    <property type="term" value="C:membrane"/>
    <property type="evidence" value="ECO:0007669"/>
    <property type="project" value="UniProtKB-SubCell"/>
</dbReference>
<dbReference type="Gene3D" id="3.40.50.300">
    <property type="entry name" value="P-loop containing nucleotide triphosphate hydrolases"/>
    <property type="match status" value="1"/>
</dbReference>
<dbReference type="SUPFAM" id="SSF52540">
    <property type="entry name" value="P-loop containing nucleoside triphosphate hydrolases"/>
    <property type="match status" value="1"/>
</dbReference>
<feature type="transmembrane region" description="Helical" evidence="7">
    <location>
        <begin position="250"/>
        <end position="272"/>
    </location>
</feature>
<keyword evidence="3" id="KW-0547">Nucleotide-binding</keyword>
<organism evidence="10 11">
    <name type="scientific">Pyrocoelia pectoralis</name>
    <dbReference type="NCBI Taxonomy" id="417401"/>
    <lineage>
        <taxon>Eukaryota</taxon>
        <taxon>Metazoa</taxon>
        <taxon>Ecdysozoa</taxon>
        <taxon>Arthropoda</taxon>
        <taxon>Hexapoda</taxon>
        <taxon>Insecta</taxon>
        <taxon>Pterygota</taxon>
        <taxon>Neoptera</taxon>
        <taxon>Endopterygota</taxon>
        <taxon>Coleoptera</taxon>
        <taxon>Polyphaga</taxon>
        <taxon>Elateriformia</taxon>
        <taxon>Elateroidea</taxon>
        <taxon>Lampyridae</taxon>
        <taxon>Lampyrinae</taxon>
        <taxon>Pyrocoelia</taxon>
    </lineage>
</organism>
<feature type="transmembrane region" description="Helical" evidence="7">
    <location>
        <begin position="507"/>
        <end position="531"/>
    </location>
</feature>